<dbReference type="Gene3D" id="1.25.40.10">
    <property type="entry name" value="Tetratricopeptide repeat domain"/>
    <property type="match status" value="1"/>
</dbReference>
<dbReference type="PANTHER" id="PTHR46423:SF1">
    <property type="entry name" value="RNA POLYMERASE II-ASSOCIATED PROTEIN 3"/>
    <property type="match status" value="1"/>
</dbReference>
<evidence type="ECO:0000256" key="6">
    <source>
        <dbReference type="SAM" id="MobiDB-lite"/>
    </source>
</evidence>
<dbReference type="InterPro" id="IPR025986">
    <property type="entry name" value="RPAP3-like_C"/>
</dbReference>
<gene>
    <name evidence="8" type="ORF">DYB32_006071</name>
</gene>
<evidence type="ECO:0000313" key="8">
    <source>
        <dbReference type="EMBL" id="RHY28312.1"/>
    </source>
</evidence>
<keyword evidence="9" id="KW-1185">Reference proteome</keyword>
<dbReference type="SUPFAM" id="SSF48452">
    <property type="entry name" value="TPR-like"/>
    <property type="match status" value="1"/>
</dbReference>
<feature type="region of interest" description="Disordered" evidence="6">
    <location>
        <begin position="108"/>
        <end position="149"/>
    </location>
</feature>
<feature type="compositionally biased region" description="Polar residues" evidence="6">
    <location>
        <begin position="62"/>
        <end position="75"/>
    </location>
</feature>
<feature type="repeat" description="TPR" evidence="5">
    <location>
        <begin position="151"/>
        <end position="184"/>
    </location>
</feature>
<keyword evidence="2 5" id="KW-0802">TPR repeat</keyword>
<evidence type="ECO:0000256" key="2">
    <source>
        <dbReference type="ARBA" id="ARBA00022803"/>
    </source>
</evidence>
<dbReference type="InterPro" id="IPR051966">
    <property type="entry name" value="RPAP3"/>
</dbReference>
<comment type="similarity">
    <text evidence="3">Belongs to the RPAP3 family.</text>
</comment>
<dbReference type="Pfam" id="PF13181">
    <property type="entry name" value="TPR_8"/>
    <property type="match status" value="1"/>
</dbReference>
<evidence type="ECO:0000256" key="5">
    <source>
        <dbReference type="PROSITE-ProRule" id="PRU00339"/>
    </source>
</evidence>
<feature type="domain" description="RNA-polymerase II-associated protein 3-like C-terminal" evidence="7">
    <location>
        <begin position="326"/>
        <end position="415"/>
    </location>
</feature>
<feature type="compositionally biased region" description="Low complexity" evidence="6">
    <location>
        <begin position="129"/>
        <end position="138"/>
    </location>
</feature>
<dbReference type="GO" id="GO:0101031">
    <property type="term" value="C:protein folding chaperone complex"/>
    <property type="evidence" value="ECO:0007669"/>
    <property type="project" value="TreeGrafter"/>
</dbReference>
<proteinExistence type="inferred from homology"/>
<dbReference type="Proteomes" id="UP000285060">
    <property type="component" value="Unassembled WGS sequence"/>
</dbReference>
<evidence type="ECO:0000256" key="1">
    <source>
        <dbReference type="ARBA" id="ARBA00022737"/>
    </source>
</evidence>
<protein>
    <recommendedName>
        <fullName evidence="4">RNA polymerase II-associated protein 3</fullName>
    </recommendedName>
</protein>
<dbReference type="InterPro" id="IPR011990">
    <property type="entry name" value="TPR-like_helical_dom_sf"/>
</dbReference>
<dbReference type="VEuPathDB" id="FungiDB:H310_13857"/>
<dbReference type="InterPro" id="IPR019734">
    <property type="entry name" value="TPR_rpt"/>
</dbReference>
<sequence length="436" mass="47661">MESLAVQRQIRENASYLQDYFSDLSSWEKSMAKKEEQLKKGPSRAAAPVRRPVALHVRGSEGSVSIQHPMNTRSEPINKPTKAPSQHVYDKGYKKWESFDVVGTDKDEIDADSVSRDDVPVEVPTRTSAPPKKVVTAPSKPPPPPVSLPRDVLEKEDGNNHFKQGEYAAAINCYSRSLSYNPRNPIVLSNRAMAHLKLQQYGKAEVDCSSALAVDPTHVKSLVRRATARNALGKHHAAIADLEAALGLESTNKAIATHLKTTRDVLKQSIKRSPTTKISVETIAPTVSAPTSSSVVVAAQATVDPAPPAKAKTVVPKIQVKLPDRAPSTAYEFVRVWNSLKHSSNKAALRQEYLLRLRPESLPKLFKDSIEADLVSDLIESLVATNVDVGVEFLLALTKVPRFAMVAMFLSPDEKAQVAAFAATHPKHDQVVAAFK</sequence>
<comment type="caution">
    <text evidence="8">The sequence shown here is derived from an EMBL/GenBank/DDBJ whole genome shotgun (WGS) entry which is preliminary data.</text>
</comment>
<dbReference type="Pfam" id="PF13414">
    <property type="entry name" value="TPR_11"/>
    <property type="match status" value="1"/>
</dbReference>
<evidence type="ECO:0000259" key="7">
    <source>
        <dbReference type="Pfam" id="PF13877"/>
    </source>
</evidence>
<reference evidence="8 9" key="1">
    <citation type="submission" date="2018-08" db="EMBL/GenBank/DDBJ databases">
        <title>Aphanomyces genome sequencing and annotation.</title>
        <authorList>
            <person name="Minardi D."/>
            <person name="Oidtmann B."/>
            <person name="Van Der Giezen M."/>
            <person name="Studholme D.J."/>
        </authorList>
    </citation>
    <scope>NUCLEOTIDE SEQUENCE [LARGE SCALE GENOMIC DNA]</scope>
    <source>
        <strain evidence="8 9">NJM0002</strain>
    </source>
</reference>
<evidence type="ECO:0000256" key="4">
    <source>
        <dbReference type="ARBA" id="ARBA00040133"/>
    </source>
</evidence>
<dbReference type="EMBL" id="QUSY01000605">
    <property type="protein sequence ID" value="RHY28312.1"/>
    <property type="molecule type" value="Genomic_DNA"/>
</dbReference>
<dbReference type="SMART" id="SM00028">
    <property type="entry name" value="TPR"/>
    <property type="match status" value="3"/>
</dbReference>
<evidence type="ECO:0000313" key="9">
    <source>
        <dbReference type="Proteomes" id="UP000285060"/>
    </source>
</evidence>
<dbReference type="AlphaFoldDB" id="A0A3R6VVI0"/>
<keyword evidence="1" id="KW-0677">Repeat</keyword>
<feature type="region of interest" description="Disordered" evidence="6">
    <location>
        <begin position="31"/>
        <end position="86"/>
    </location>
</feature>
<evidence type="ECO:0000256" key="3">
    <source>
        <dbReference type="ARBA" id="ARBA00038275"/>
    </source>
</evidence>
<dbReference type="PROSITE" id="PS50005">
    <property type="entry name" value="TPR"/>
    <property type="match status" value="1"/>
</dbReference>
<organism evidence="8 9">
    <name type="scientific">Aphanomyces invadans</name>
    <dbReference type="NCBI Taxonomy" id="157072"/>
    <lineage>
        <taxon>Eukaryota</taxon>
        <taxon>Sar</taxon>
        <taxon>Stramenopiles</taxon>
        <taxon>Oomycota</taxon>
        <taxon>Saprolegniomycetes</taxon>
        <taxon>Saprolegniales</taxon>
        <taxon>Verrucalvaceae</taxon>
        <taxon>Aphanomyces</taxon>
    </lineage>
</organism>
<feature type="compositionally biased region" description="Low complexity" evidence="6">
    <location>
        <begin position="44"/>
        <end position="54"/>
    </location>
</feature>
<accession>A0A3R6VVI0</accession>
<name>A0A3R6VVI0_9STRA</name>
<dbReference type="Pfam" id="PF13877">
    <property type="entry name" value="RPAP3_C"/>
    <property type="match status" value="1"/>
</dbReference>
<dbReference type="PANTHER" id="PTHR46423">
    <property type="entry name" value="RNA POLYMERASE II-ASSOCIATED PROTEIN 3"/>
    <property type="match status" value="1"/>
</dbReference>